<name>A0A9D1QT02_9LACO</name>
<accession>A0A9D1QT02</accession>
<evidence type="ECO:0008006" key="3">
    <source>
        <dbReference type="Google" id="ProtNLM"/>
    </source>
</evidence>
<evidence type="ECO:0000313" key="2">
    <source>
        <dbReference type="Proteomes" id="UP000886822"/>
    </source>
</evidence>
<dbReference type="AlphaFoldDB" id="A0A9D1QT02"/>
<sequence>MTEEKFIKTSINLSPVDAGYIDILVAKGLFASRTEFMNYAIKKELEHHELAIDGFVAEQEHQQATQHGGELLIGSYRYDDAEILKLFQQHLIYKQLIVVGLLNLTAVTNQAALFRQIQAIHVFGKFSASPTVLAHYRGRSI</sequence>
<dbReference type="Proteomes" id="UP000886822">
    <property type="component" value="Unassembled WGS sequence"/>
</dbReference>
<gene>
    <name evidence="1" type="ORF">H9875_02515</name>
</gene>
<organism evidence="1 2">
    <name type="scientific">Candidatus Levilactobacillus faecigallinarum</name>
    <dbReference type="NCBI Taxonomy" id="2838638"/>
    <lineage>
        <taxon>Bacteria</taxon>
        <taxon>Bacillati</taxon>
        <taxon>Bacillota</taxon>
        <taxon>Bacilli</taxon>
        <taxon>Lactobacillales</taxon>
        <taxon>Lactobacillaceae</taxon>
        <taxon>Levilactobacillus</taxon>
    </lineage>
</organism>
<reference evidence="1" key="1">
    <citation type="journal article" date="2021" name="PeerJ">
        <title>Extensive microbial diversity within the chicken gut microbiome revealed by metagenomics and culture.</title>
        <authorList>
            <person name="Gilroy R."/>
            <person name="Ravi A."/>
            <person name="Getino M."/>
            <person name="Pursley I."/>
            <person name="Horton D.L."/>
            <person name="Alikhan N.F."/>
            <person name="Baker D."/>
            <person name="Gharbi K."/>
            <person name="Hall N."/>
            <person name="Watson M."/>
            <person name="Adriaenssens E.M."/>
            <person name="Foster-Nyarko E."/>
            <person name="Jarju S."/>
            <person name="Secka A."/>
            <person name="Antonio M."/>
            <person name="Oren A."/>
            <person name="Chaudhuri R.R."/>
            <person name="La Ragione R."/>
            <person name="Hildebrand F."/>
            <person name="Pallen M.J."/>
        </authorList>
    </citation>
    <scope>NUCLEOTIDE SEQUENCE</scope>
    <source>
        <strain evidence="1">CHK173-259</strain>
    </source>
</reference>
<dbReference type="InterPro" id="IPR010985">
    <property type="entry name" value="Ribbon_hlx_hlx"/>
</dbReference>
<dbReference type="CDD" id="cd22231">
    <property type="entry name" value="RHH_NikR_HicB-like"/>
    <property type="match status" value="1"/>
</dbReference>
<dbReference type="EMBL" id="DXGJ01000020">
    <property type="protein sequence ID" value="HIW71481.1"/>
    <property type="molecule type" value="Genomic_DNA"/>
</dbReference>
<reference evidence="1" key="2">
    <citation type="submission" date="2021-04" db="EMBL/GenBank/DDBJ databases">
        <authorList>
            <person name="Gilroy R."/>
        </authorList>
    </citation>
    <scope>NUCLEOTIDE SEQUENCE</scope>
    <source>
        <strain evidence="1">CHK173-259</strain>
    </source>
</reference>
<protein>
    <recommendedName>
        <fullName evidence="3">CopG family transcriptional regulator</fullName>
    </recommendedName>
</protein>
<dbReference type="InterPro" id="IPR041088">
    <property type="entry name" value="RHH_8"/>
</dbReference>
<dbReference type="Pfam" id="PF17723">
    <property type="entry name" value="RHH_8"/>
    <property type="match status" value="1"/>
</dbReference>
<dbReference type="SUPFAM" id="SSF47598">
    <property type="entry name" value="Ribbon-helix-helix"/>
    <property type="match status" value="1"/>
</dbReference>
<comment type="caution">
    <text evidence="1">The sequence shown here is derived from an EMBL/GenBank/DDBJ whole genome shotgun (WGS) entry which is preliminary data.</text>
</comment>
<dbReference type="GO" id="GO:0006355">
    <property type="term" value="P:regulation of DNA-templated transcription"/>
    <property type="evidence" value="ECO:0007669"/>
    <property type="project" value="InterPro"/>
</dbReference>
<proteinExistence type="predicted"/>
<evidence type="ECO:0000313" key="1">
    <source>
        <dbReference type="EMBL" id="HIW71481.1"/>
    </source>
</evidence>